<organism evidence="8 9">
    <name type="scientific">Halapricum desulfuricans</name>
    <dbReference type="NCBI Taxonomy" id="2841257"/>
    <lineage>
        <taxon>Archaea</taxon>
        <taxon>Methanobacteriati</taxon>
        <taxon>Methanobacteriota</taxon>
        <taxon>Stenosarchaea group</taxon>
        <taxon>Halobacteria</taxon>
        <taxon>Halobacteriales</taxon>
        <taxon>Haloarculaceae</taxon>
        <taxon>Halapricum</taxon>
    </lineage>
</organism>
<evidence type="ECO:0000256" key="5">
    <source>
        <dbReference type="ARBA" id="ARBA00023014"/>
    </source>
</evidence>
<dbReference type="GeneID" id="68853836"/>
<dbReference type="CDD" id="cd03064">
    <property type="entry name" value="TRX_Fd_NuoE"/>
    <property type="match status" value="1"/>
</dbReference>
<dbReference type="RefSeq" id="WP_229113998.1">
    <property type="nucleotide sequence ID" value="NZ_CP064787.1"/>
</dbReference>
<comment type="similarity">
    <text evidence="1">Belongs to the complex I 24 kDa subunit family.</text>
</comment>
<dbReference type="PANTHER" id="PTHR43342:SF1">
    <property type="entry name" value="BIFURCATING [FEFE] HYDROGENASE GAMMA SUBUNIT"/>
    <property type="match status" value="1"/>
</dbReference>
<gene>
    <name evidence="8" type="primary">nuoE</name>
    <name evidence="8" type="ORF">HSR121_0178</name>
</gene>
<feature type="compositionally biased region" description="Polar residues" evidence="7">
    <location>
        <begin position="1"/>
        <end position="12"/>
    </location>
</feature>
<dbReference type="GO" id="GO:0051537">
    <property type="term" value="F:2 iron, 2 sulfur cluster binding"/>
    <property type="evidence" value="ECO:0007669"/>
    <property type="project" value="UniProtKB-KW"/>
</dbReference>
<dbReference type="Proteomes" id="UP000663525">
    <property type="component" value="Chromosome"/>
</dbReference>
<sequence length="191" mass="20399">MASLDSIRQSVRGSDADAGGDDSGIIPAEAGVEDVCDEEVDTVRSRVAPHAGDEGGIIPSLQAVQDEYGYLPRFALQVIADECDTTIARVYGTASFYSQFYFEPRGEHTIKVCTGTACHVKGADDISENLQDELDVDTDEVTDDGQFTIEHVRCVGACGLAPVVVVDDNVHGPIEPGNGTEILDEYTDEEA</sequence>
<evidence type="ECO:0000313" key="8">
    <source>
        <dbReference type="EMBL" id="QSG04537.1"/>
    </source>
</evidence>
<accession>A0A897MVM4</accession>
<reference evidence="8" key="1">
    <citation type="submission" date="2020-11" db="EMBL/GenBank/DDBJ databases">
        <title>Carbohydrate-dependent, anaerobic sulfur respiration: A novel catabolism in halophilic archaea.</title>
        <authorList>
            <person name="Sorokin D.Y."/>
            <person name="Messina E."/>
            <person name="Smedile F."/>
            <person name="La Cono V."/>
            <person name="Hallsworth J.E."/>
            <person name="Yakimov M.M."/>
        </authorList>
    </citation>
    <scope>NUCLEOTIDE SEQUENCE</scope>
    <source>
        <strain evidence="8">HSR12-1</strain>
    </source>
</reference>
<evidence type="ECO:0000256" key="7">
    <source>
        <dbReference type="SAM" id="MobiDB-lite"/>
    </source>
</evidence>
<dbReference type="InterPro" id="IPR002023">
    <property type="entry name" value="NuoE-like"/>
</dbReference>
<evidence type="ECO:0000256" key="4">
    <source>
        <dbReference type="ARBA" id="ARBA00023004"/>
    </source>
</evidence>
<dbReference type="EMBL" id="CP064787">
    <property type="protein sequence ID" value="QSG04537.1"/>
    <property type="molecule type" value="Genomic_DNA"/>
</dbReference>
<proteinExistence type="inferred from homology"/>
<evidence type="ECO:0000313" key="9">
    <source>
        <dbReference type="Proteomes" id="UP000663525"/>
    </source>
</evidence>
<evidence type="ECO:0000256" key="1">
    <source>
        <dbReference type="ARBA" id="ARBA00010643"/>
    </source>
</evidence>
<dbReference type="Pfam" id="PF01257">
    <property type="entry name" value="2Fe-2S_thioredx"/>
    <property type="match status" value="1"/>
</dbReference>
<dbReference type="InterPro" id="IPR028431">
    <property type="entry name" value="NADP_DH_HndA-like"/>
</dbReference>
<dbReference type="AlphaFoldDB" id="A0A897MVM4"/>
<evidence type="ECO:0000256" key="6">
    <source>
        <dbReference type="ARBA" id="ARBA00034078"/>
    </source>
</evidence>
<dbReference type="PANTHER" id="PTHR43342">
    <property type="entry name" value="NADH-QUINONE OXIDOREDUCTASE, E SUBUNIT"/>
    <property type="match status" value="1"/>
</dbReference>
<keyword evidence="2" id="KW-0001">2Fe-2S</keyword>
<dbReference type="GO" id="GO:0016491">
    <property type="term" value="F:oxidoreductase activity"/>
    <property type="evidence" value="ECO:0007669"/>
    <property type="project" value="InterPro"/>
</dbReference>
<feature type="region of interest" description="Disordered" evidence="7">
    <location>
        <begin position="1"/>
        <end position="27"/>
    </location>
</feature>
<evidence type="ECO:0000256" key="2">
    <source>
        <dbReference type="ARBA" id="ARBA00022714"/>
    </source>
</evidence>
<dbReference type="SUPFAM" id="SSF52833">
    <property type="entry name" value="Thioredoxin-like"/>
    <property type="match status" value="1"/>
</dbReference>
<dbReference type="GO" id="GO:0046872">
    <property type="term" value="F:metal ion binding"/>
    <property type="evidence" value="ECO:0007669"/>
    <property type="project" value="UniProtKB-KW"/>
</dbReference>
<protein>
    <submittedName>
        <fullName evidence="8">NADH:ubiquinone oxidoreductase 24 kD subunit</fullName>
    </submittedName>
</protein>
<dbReference type="Gene3D" id="3.40.30.10">
    <property type="entry name" value="Glutaredoxin"/>
    <property type="match status" value="1"/>
</dbReference>
<comment type="cofactor">
    <cofactor evidence="6">
        <name>[2Fe-2S] cluster</name>
        <dbReference type="ChEBI" id="CHEBI:190135"/>
    </cofactor>
</comment>
<keyword evidence="5" id="KW-0411">Iron-sulfur</keyword>
<keyword evidence="3" id="KW-0479">Metal-binding</keyword>
<dbReference type="InterPro" id="IPR036249">
    <property type="entry name" value="Thioredoxin-like_sf"/>
</dbReference>
<dbReference type="InterPro" id="IPR041921">
    <property type="entry name" value="NuoE_N"/>
</dbReference>
<dbReference type="PIRSF" id="PIRSF000216">
    <property type="entry name" value="NADH_DH_24kDa"/>
    <property type="match status" value="1"/>
</dbReference>
<keyword evidence="8" id="KW-0830">Ubiquinone</keyword>
<name>A0A897MVM4_9EURY</name>
<dbReference type="InterPro" id="IPR042128">
    <property type="entry name" value="NuoE_dom"/>
</dbReference>
<evidence type="ECO:0000256" key="3">
    <source>
        <dbReference type="ARBA" id="ARBA00022723"/>
    </source>
</evidence>
<keyword evidence="4" id="KW-0408">Iron</keyword>
<dbReference type="Gene3D" id="1.10.10.1590">
    <property type="entry name" value="NADH-quinone oxidoreductase subunit E"/>
    <property type="match status" value="1"/>
</dbReference>